<reference evidence="4" key="1">
    <citation type="journal article" date="2019" name="Int. J. Syst. Evol. Microbiol.">
        <title>The Global Catalogue of Microorganisms (GCM) 10K type strain sequencing project: providing services to taxonomists for standard genome sequencing and annotation.</title>
        <authorList>
            <consortium name="The Broad Institute Genomics Platform"/>
            <consortium name="The Broad Institute Genome Sequencing Center for Infectious Disease"/>
            <person name="Wu L."/>
            <person name="Ma J."/>
        </authorList>
    </citation>
    <scope>NUCLEOTIDE SEQUENCE [LARGE SCALE GENOMIC DNA]</scope>
    <source>
        <strain evidence="4">CCUG 60742</strain>
    </source>
</reference>
<dbReference type="EMBL" id="JBHTIA010000003">
    <property type="protein sequence ID" value="MFD0764704.1"/>
    <property type="molecule type" value="Genomic_DNA"/>
</dbReference>
<evidence type="ECO:0000313" key="4">
    <source>
        <dbReference type="Proteomes" id="UP001597073"/>
    </source>
</evidence>
<dbReference type="Pfam" id="PF14371">
    <property type="entry name" value="DUF4412"/>
    <property type="match status" value="1"/>
</dbReference>
<comment type="caution">
    <text evidence="3">The sequence shown here is derived from an EMBL/GenBank/DDBJ whole genome shotgun (WGS) entry which is preliminary data.</text>
</comment>
<feature type="chain" id="PRO_5045614937" evidence="1">
    <location>
        <begin position="24"/>
        <end position="216"/>
    </location>
</feature>
<organism evidence="3 4">
    <name type="scientific">Mucilaginibacter lutimaris</name>
    <dbReference type="NCBI Taxonomy" id="931629"/>
    <lineage>
        <taxon>Bacteria</taxon>
        <taxon>Pseudomonadati</taxon>
        <taxon>Bacteroidota</taxon>
        <taxon>Sphingobacteriia</taxon>
        <taxon>Sphingobacteriales</taxon>
        <taxon>Sphingobacteriaceae</taxon>
        <taxon>Mucilaginibacter</taxon>
    </lineage>
</organism>
<gene>
    <name evidence="3" type="ORF">ACFQZI_07545</name>
</gene>
<protein>
    <submittedName>
        <fullName evidence="3">DUF4412 domain-containing protein</fullName>
    </submittedName>
</protein>
<evidence type="ECO:0000259" key="2">
    <source>
        <dbReference type="Pfam" id="PF14371"/>
    </source>
</evidence>
<dbReference type="RefSeq" id="WP_377140572.1">
    <property type="nucleotide sequence ID" value="NZ_JBHTIA010000003.1"/>
</dbReference>
<name>A0ABW2ZF05_9SPHI</name>
<feature type="domain" description="DUF4412" evidence="2">
    <location>
        <begin position="30"/>
        <end position="146"/>
    </location>
</feature>
<keyword evidence="4" id="KW-1185">Reference proteome</keyword>
<sequence>MNNKLFTVALGIALTATAMSASAQKAYKEGVATLSMSVMGQTVDAKNYFNADSSAIAFSAGPANIKVLTDNKGTYMVYLVDVAVASIKKAAVATPAEVEEQYSKLPVYTFAPTTETKVINGFNCKKVVATDTKDNKKYDVWVTNDISLPMNAASKVYAKAGGVPIQYTSTRDGQTSEITVKSVTEQKLPKGTFAVPADFDKITMEELNSMRGGGGN</sequence>
<dbReference type="Proteomes" id="UP001597073">
    <property type="component" value="Unassembled WGS sequence"/>
</dbReference>
<feature type="signal peptide" evidence="1">
    <location>
        <begin position="1"/>
        <end position="23"/>
    </location>
</feature>
<accession>A0ABW2ZF05</accession>
<keyword evidence="1" id="KW-0732">Signal</keyword>
<proteinExistence type="predicted"/>
<evidence type="ECO:0000256" key="1">
    <source>
        <dbReference type="SAM" id="SignalP"/>
    </source>
</evidence>
<dbReference type="InterPro" id="IPR025524">
    <property type="entry name" value="DUF4412"/>
</dbReference>
<evidence type="ECO:0000313" key="3">
    <source>
        <dbReference type="EMBL" id="MFD0764704.1"/>
    </source>
</evidence>